<name>A0A517MNB5_9BACT</name>
<gene>
    <name evidence="1" type="ORF">FF011L_51830</name>
</gene>
<keyword evidence="2" id="KW-1185">Reference proteome</keyword>
<dbReference type="AlphaFoldDB" id="A0A517MNB5"/>
<protein>
    <submittedName>
        <fullName evidence="1">Uncharacterized protein</fullName>
    </submittedName>
</protein>
<dbReference type="Proteomes" id="UP000320672">
    <property type="component" value="Chromosome"/>
</dbReference>
<evidence type="ECO:0000313" key="2">
    <source>
        <dbReference type="Proteomes" id="UP000320672"/>
    </source>
</evidence>
<reference evidence="1 2" key="1">
    <citation type="submission" date="2019-02" db="EMBL/GenBank/DDBJ databases">
        <title>Deep-cultivation of Planctomycetes and their phenomic and genomic characterization uncovers novel biology.</title>
        <authorList>
            <person name="Wiegand S."/>
            <person name="Jogler M."/>
            <person name="Boedeker C."/>
            <person name="Pinto D."/>
            <person name="Vollmers J."/>
            <person name="Rivas-Marin E."/>
            <person name="Kohn T."/>
            <person name="Peeters S.H."/>
            <person name="Heuer A."/>
            <person name="Rast P."/>
            <person name="Oberbeckmann S."/>
            <person name="Bunk B."/>
            <person name="Jeske O."/>
            <person name="Meyerdierks A."/>
            <person name="Storesund J.E."/>
            <person name="Kallscheuer N."/>
            <person name="Luecker S."/>
            <person name="Lage O.M."/>
            <person name="Pohl T."/>
            <person name="Merkel B.J."/>
            <person name="Hornburger P."/>
            <person name="Mueller R.-W."/>
            <person name="Bruemmer F."/>
            <person name="Labrenz M."/>
            <person name="Spormann A.M."/>
            <person name="Op den Camp H."/>
            <person name="Overmann J."/>
            <person name="Amann R."/>
            <person name="Jetten M.S.M."/>
            <person name="Mascher T."/>
            <person name="Medema M.H."/>
            <person name="Devos D.P."/>
            <person name="Kaster A.-K."/>
            <person name="Ovreas L."/>
            <person name="Rohde M."/>
            <person name="Galperin M.Y."/>
            <person name="Jogler C."/>
        </authorList>
    </citation>
    <scope>NUCLEOTIDE SEQUENCE [LARGE SCALE GENOMIC DNA]</scope>
    <source>
        <strain evidence="1 2">FF011L</strain>
    </source>
</reference>
<accession>A0A517MNB5</accession>
<organism evidence="1 2">
    <name type="scientific">Roseimaritima multifibrata</name>
    <dbReference type="NCBI Taxonomy" id="1930274"/>
    <lineage>
        <taxon>Bacteria</taxon>
        <taxon>Pseudomonadati</taxon>
        <taxon>Planctomycetota</taxon>
        <taxon>Planctomycetia</taxon>
        <taxon>Pirellulales</taxon>
        <taxon>Pirellulaceae</taxon>
        <taxon>Roseimaritima</taxon>
    </lineage>
</organism>
<proteinExistence type="predicted"/>
<dbReference type="EMBL" id="CP036262">
    <property type="protein sequence ID" value="QDS96375.1"/>
    <property type="molecule type" value="Genomic_DNA"/>
</dbReference>
<sequence>MLVHPKCPAVEIVLILLAGMIVRTGRPCQRSRGKMDQLIDVFHFATYYDYHSRGGGSVDGMEFGRCLSCGE</sequence>
<dbReference type="KEGG" id="rml:FF011L_51830"/>
<evidence type="ECO:0000313" key="1">
    <source>
        <dbReference type="EMBL" id="QDS96375.1"/>
    </source>
</evidence>